<name>A0A517Z1G9_9PLAN</name>
<evidence type="ECO:0000256" key="1">
    <source>
        <dbReference type="SAM" id="Phobius"/>
    </source>
</evidence>
<keyword evidence="3" id="KW-1185">Reference proteome</keyword>
<feature type="transmembrane region" description="Helical" evidence="1">
    <location>
        <begin position="398"/>
        <end position="420"/>
    </location>
</feature>
<dbReference type="EMBL" id="CP036275">
    <property type="protein sequence ID" value="QDU36336.1"/>
    <property type="molecule type" value="Genomic_DNA"/>
</dbReference>
<keyword evidence="1" id="KW-1133">Transmembrane helix</keyword>
<accession>A0A517Z1G9</accession>
<evidence type="ECO:0000313" key="2">
    <source>
        <dbReference type="EMBL" id="QDU36336.1"/>
    </source>
</evidence>
<dbReference type="KEGG" id="mri:Mal4_06210"/>
<feature type="transmembrane region" description="Helical" evidence="1">
    <location>
        <begin position="107"/>
        <end position="127"/>
    </location>
</feature>
<dbReference type="OrthoDB" id="207980at2"/>
<evidence type="ECO:0008006" key="4">
    <source>
        <dbReference type="Google" id="ProtNLM"/>
    </source>
</evidence>
<feature type="transmembrane region" description="Helical" evidence="1">
    <location>
        <begin position="169"/>
        <end position="186"/>
    </location>
</feature>
<feature type="transmembrane region" description="Helical" evidence="1">
    <location>
        <begin position="248"/>
        <end position="271"/>
    </location>
</feature>
<protein>
    <recommendedName>
        <fullName evidence="4">Glycosyltransferase RgtA/B/C/D-like domain-containing protein</fullName>
    </recommendedName>
</protein>
<organism evidence="2 3">
    <name type="scientific">Maioricimonas rarisocia</name>
    <dbReference type="NCBI Taxonomy" id="2528026"/>
    <lineage>
        <taxon>Bacteria</taxon>
        <taxon>Pseudomonadati</taxon>
        <taxon>Planctomycetota</taxon>
        <taxon>Planctomycetia</taxon>
        <taxon>Planctomycetales</taxon>
        <taxon>Planctomycetaceae</taxon>
        <taxon>Maioricimonas</taxon>
    </lineage>
</organism>
<evidence type="ECO:0000313" key="3">
    <source>
        <dbReference type="Proteomes" id="UP000320496"/>
    </source>
</evidence>
<keyword evidence="1" id="KW-0812">Transmembrane</keyword>
<dbReference type="Proteomes" id="UP000320496">
    <property type="component" value="Chromosome"/>
</dbReference>
<feature type="transmembrane region" description="Helical" evidence="1">
    <location>
        <begin position="353"/>
        <end position="370"/>
    </location>
</feature>
<dbReference type="RefSeq" id="WP_145367010.1">
    <property type="nucleotide sequence ID" value="NZ_CP036275.1"/>
</dbReference>
<reference evidence="2 3" key="1">
    <citation type="submission" date="2019-02" db="EMBL/GenBank/DDBJ databases">
        <title>Deep-cultivation of Planctomycetes and their phenomic and genomic characterization uncovers novel biology.</title>
        <authorList>
            <person name="Wiegand S."/>
            <person name="Jogler M."/>
            <person name="Boedeker C."/>
            <person name="Pinto D."/>
            <person name="Vollmers J."/>
            <person name="Rivas-Marin E."/>
            <person name="Kohn T."/>
            <person name="Peeters S.H."/>
            <person name="Heuer A."/>
            <person name="Rast P."/>
            <person name="Oberbeckmann S."/>
            <person name="Bunk B."/>
            <person name="Jeske O."/>
            <person name="Meyerdierks A."/>
            <person name="Storesund J.E."/>
            <person name="Kallscheuer N."/>
            <person name="Luecker S."/>
            <person name="Lage O.M."/>
            <person name="Pohl T."/>
            <person name="Merkel B.J."/>
            <person name="Hornburger P."/>
            <person name="Mueller R.-W."/>
            <person name="Bruemmer F."/>
            <person name="Labrenz M."/>
            <person name="Spormann A.M."/>
            <person name="Op den Camp H."/>
            <person name="Overmann J."/>
            <person name="Amann R."/>
            <person name="Jetten M.S.M."/>
            <person name="Mascher T."/>
            <person name="Medema M.H."/>
            <person name="Devos D.P."/>
            <person name="Kaster A.-K."/>
            <person name="Ovreas L."/>
            <person name="Rohde M."/>
            <person name="Galperin M.Y."/>
            <person name="Jogler C."/>
        </authorList>
    </citation>
    <scope>NUCLEOTIDE SEQUENCE [LARGE SCALE GENOMIC DNA]</scope>
    <source>
        <strain evidence="2 3">Mal4</strain>
    </source>
</reference>
<feature type="transmembrane region" description="Helical" evidence="1">
    <location>
        <begin position="139"/>
        <end position="163"/>
    </location>
</feature>
<dbReference type="AlphaFoldDB" id="A0A517Z1G9"/>
<sequence>MPDVTADRLAPTTETARPLHRRGSLALLELAGWMLLAVATLGPLQAYHQRIPIGTEAAATVPLFNLWTIGWNATQLAAGLPDYWQAPIFHPQPGAFALSEAQPTTMIVAPVAWAGTDALAYNIYVLLTLGLNGMFARRLLVDVGLHPAAALFGGIATLTLPFIHWQLGVLQLCCLWGPIGVLWAMVHFSRQPTWRTSLLLGVAAAATYAACNYYGLFLTLLAPACLLPIGKAFFAQKRMSPPSGNTRSALLLLAKLIVAVATAAVIVSPILRAQMIWLLPWTHPRGLELVRSLSLIPTDYLHPAEDHFRIARHLRLAPIAGRELWPAGSGTLMLLWATIGLVIGLFARSLRRWTFFCLIAGLIAFAGSLGPRLEVAGFSPFVSMRDWYPGLAQIRSPFRLAVLAQLMFVFLAAGGLSWLWRRYTGRFWKGVVLLLMLLPLIESWPTKNRWHTVPSLEIHAGWIDWVRNETPRDAVLACLPIATGNAVGDFEETTVWMNLGLWHEREMVNGYSGFFPEHYMSMRKLMPDFPDEAGLTRLRQLGVDYAVVRMEGISEEVRERLKTWEPLHEDVRAGVNVYALER</sequence>
<feature type="transmembrane region" description="Helical" evidence="1">
    <location>
        <begin position="216"/>
        <end position="236"/>
    </location>
</feature>
<gene>
    <name evidence="2" type="ORF">Mal4_06210</name>
</gene>
<keyword evidence="1" id="KW-0472">Membrane</keyword>
<proteinExistence type="predicted"/>
<feature type="transmembrane region" description="Helical" evidence="1">
    <location>
        <begin position="324"/>
        <end position="346"/>
    </location>
</feature>